<evidence type="ECO:0000256" key="1">
    <source>
        <dbReference type="ARBA" id="ARBA00012935"/>
    </source>
</evidence>
<dbReference type="GO" id="GO:0051287">
    <property type="term" value="F:NAD binding"/>
    <property type="evidence" value="ECO:0007669"/>
    <property type="project" value="InterPro"/>
</dbReference>
<evidence type="ECO:0000256" key="2">
    <source>
        <dbReference type="ARBA" id="ARBA00016796"/>
    </source>
</evidence>
<evidence type="ECO:0000259" key="6">
    <source>
        <dbReference type="Pfam" id="PF00984"/>
    </source>
</evidence>
<sequence>MRIEVVGLGKAGLPLAAIIADSGFEVIGLDISKERVEQINNGKNPFSDEPGLDDLIKKYGGRRIKATTDIQMAAKETNVHIILVPLFLNSENQPDFRYIDEAVMGLLTGIKKNDIVVIETTLPVGTIEDRIKPKIENAGWRVGQDVFLAYSPERLMSGFAISRFKEFPKIIAGVDEESSSRASEVYRKFIPRLYLVSNTRTAEMIKISEGVYRDVNIALANELFKLCEKDGIKYNEVRQFANHEFCHLHQAGLGVGGHCIPVYPNFLIQKNKEGTPLIQLSRKINDGMVKYWIETIKNDLKKLKKQNVTICINGLTYRPGVKELYHSRSLELVKQLKALGFDVYAWDSLLSKEEIESLGIKYKKPEECEYVFGEFLIKTG</sequence>
<dbReference type="SUPFAM" id="SSF51735">
    <property type="entry name" value="NAD(P)-binding Rossmann-fold domains"/>
    <property type="match status" value="1"/>
</dbReference>
<dbReference type="PANTHER" id="PTHR43491">
    <property type="entry name" value="UDP-N-ACETYL-D-MANNOSAMINE DEHYDROGENASE"/>
    <property type="match status" value="1"/>
</dbReference>
<dbReference type="InterPro" id="IPR028359">
    <property type="entry name" value="UDP_ManNAc/GlcNAc_DH"/>
</dbReference>
<dbReference type="PIRSF" id="PIRSF000124">
    <property type="entry name" value="UDPglc_GDPman_dh"/>
    <property type="match status" value="1"/>
</dbReference>
<reference evidence="8 9" key="1">
    <citation type="submission" date="2019-08" db="EMBL/GenBank/DDBJ databases">
        <authorList>
            <person name="Vazquez-Campos X."/>
        </authorList>
    </citation>
    <scope>NUCLEOTIDE SEQUENCE [LARGE SCALE GENOMIC DNA]</scope>
    <source>
        <strain evidence="8">LFW-283_2</strain>
    </source>
</reference>
<protein>
    <recommendedName>
        <fullName evidence="2">UDP-N-acetyl-D-mannosamine dehydrogenase</fullName>
        <ecNumber evidence="1">1.1.1.336</ecNumber>
    </recommendedName>
    <alternativeName>
        <fullName evidence="3">UDP-ManNAc 6-dehydrogenase</fullName>
    </alternativeName>
</protein>
<dbReference type="NCBIfam" id="TIGR03026">
    <property type="entry name" value="NDP-sugDHase"/>
    <property type="match status" value="1"/>
</dbReference>
<dbReference type="SUPFAM" id="SSF52413">
    <property type="entry name" value="UDP-glucose/GDP-mannose dehydrogenase C-terminal domain"/>
    <property type="match status" value="1"/>
</dbReference>
<dbReference type="Proteomes" id="UP000789941">
    <property type="component" value="Unassembled WGS sequence"/>
</dbReference>
<evidence type="ECO:0000256" key="3">
    <source>
        <dbReference type="ARBA" id="ARBA00030172"/>
    </source>
</evidence>
<dbReference type="InterPro" id="IPR014026">
    <property type="entry name" value="UDP-Glc/GDP-Man_DH_dimer"/>
</dbReference>
<dbReference type="EC" id="1.1.1.336" evidence="1"/>
<dbReference type="Pfam" id="PF03721">
    <property type="entry name" value="UDPG_MGDP_dh_N"/>
    <property type="match status" value="1"/>
</dbReference>
<evidence type="ECO:0000313" key="8">
    <source>
        <dbReference type="EMBL" id="VVC03405.1"/>
    </source>
</evidence>
<evidence type="ECO:0000313" key="9">
    <source>
        <dbReference type="Proteomes" id="UP000789941"/>
    </source>
</evidence>
<dbReference type="InterPro" id="IPR008927">
    <property type="entry name" value="6-PGluconate_DH-like_C_sf"/>
</dbReference>
<dbReference type="InterPro" id="IPR017476">
    <property type="entry name" value="UDP-Glc/GDP-Man"/>
</dbReference>
<dbReference type="EMBL" id="CABMJJ010000007">
    <property type="protein sequence ID" value="VVC03405.1"/>
    <property type="molecule type" value="Genomic_DNA"/>
</dbReference>
<comment type="catalytic activity">
    <reaction evidence="4">
        <text>UDP-N-acetyl-alpha-D-mannosamine + 2 NAD(+) + H2O = UDP-N-acetyl-alpha-D-mannosaminouronate + 2 NADH + 3 H(+)</text>
        <dbReference type="Rhea" id="RHEA:25780"/>
        <dbReference type="ChEBI" id="CHEBI:15377"/>
        <dbReference type="ChEBI" id="CHEBI:15378"/>
        <dbReference type="ChEBI" id="CHEBI:57540"/>
        <dbReference type="ChEBI" id="CHEBI:57945"/>
        <dbReference type="ChEBI" id="CHEBI:68623"/>
        <dbReference type="ChEBI" id="CHEBI:70731"/>
        <dbReference type="EC" id="1.1.1.336"/>
    </reaction>
</comment>
<keyword evidence="8" id="KW-0560">Oxidoreductase</keyword>
<comment type="similarity">
    <text evidence="5">Belongs to the UDP-glucose/GDP-mannose dehydrogenase family.</text>
</comment>
<dbReference type="InterPro" id="IPR036220">
    <property type="entry name" value="UDP-Glc/GDP-Man_DH_C_sf"/>
</dbReference>
<dbReference type="PANTHER" id="PTHR43491:SF5">
    <property type="entry name" value="UDP-N-ACETYL-D-MANNOSAMINE DEHYDROGENASE"/>
    <property type="match status" value="1"/>
</dbReference>
<dbReference type="SUPFAM" id="SSF48179">
    <property type="entry name" value="6-phosphogluconate dehydrogenase C-terminal domain-like"/>
    <property type="match status" value="1"/>
</dbReference>
<feature type="domain" description="UDP-glucose/GDP-mannose dehydrogenase dimerisation" evidence="6">
    <location>
        <begin position="200"/>
        <end position="286"/>
    </location>
</feature>
<dbReference type="GO" id="GO:0016628">
    <property type="term" value="F:oxidoreductase activity, acting on the CH-CH group of donors, NAD or NADP as acceptor"/>
    <property type="evidence" value="ECO:0007669"/>
    <property type="project" value="InterPro"/>
</dbReference>
<evidence type="ECO:0000256" key="4">
    <source>
        <dbReference type="ARBA" id="ARBA00049130"/>
    </source>
</evidence>
<organism evidence="8 9">
    <name type="scientific">Candidatus Bilamarchaeum dharawalense</name>
    <dbReference type="NCBI Taxonomy" id="2885759"/>
    <lineage>
        <taxon>Archaea</taxon>
        <taxon>Candidatus Micrarchaeota</taxon>
        <taxon>Candidatus Micrarchaeia</taxon>
        <taxon>Candidatus Anstonellales</taxon>
        <taxon>Candidatus Bilamarchaeaceae</taxon>
        <taxon>Candidatus Bilamarchaeum</taxon>
    </lineage>
</organism>
<gene>
    <name evidence="8" type="primary">wecC</name>
    <name evidence="8" type="ORF">LFW2832_00352</name>
</gene>
<feature type="domain" description="UDP-glucose/GDP-mannose dehydrogenase N-terminal" evidence="7">
    <location>
        <begin position="1"/>
        <end position="181"/>
    </location>
</feature>
<dbReference type="Gene3D" id="3.40.50.720">
    <property type="entry name" value="NAD(P)-binding Rossmann-like Domain"/>
    <property type="match status" value="2"/>
</dbReference>
<comment type="caution">
    <text evidence="8">The sequence shown here is derived from an EMBL/GenBank/DDBJ whole genome shotgun (WGS) entry which is preliminary data.</text>
</comment>
<accession>A0A5E4LN18</accession>
<dbReference type="AlphaFoldDB" id="A0A5E4LN18"/>
<evidence type="ECO:0000256" key="5">
    <source>
        <dbReference type="PIRNR" id="PIRNR000124"/>
    </source>
</evidence>
<name>A0A5E4LN18_9ARCH</name>
<dbReference type="PIRSF" id="PIRSF500136">
    <property type="entry name" value="UDP_ManNAc_DH"/>
    <property type="match status" value="1"/>
</dbReference>
<dbReference type="InterPro" id="IPR036291">
    <property type="entry name" value="NAD(P)-bd_dom_sf"/>
</dbReference>
<dbReference type="GO" id="GO:0000271">
    <property type="term" value="P:polysaccharide biosynthetic process"/>
    <property type="evidence" value="ECO:0007669"/>
    <property type="project" value="InterPro"/>
</dbReference>
<dbReference type="InterPro" id="IPR001732">
    <property type="entry name" value="UDP-Glc/GDP-Man_DH_N"/>
</dbReference>
<dbReference type="GO" id="GO:0089714">
    <property type="term" value="F:UDP-N-acetyl-D-mannosamine dehydrogenase activity"/>
    <property type="evidence" value="ECO:0007669"/>
    <property type="project" value="UniProtKB-EC"/>
</dbReference>
<evidence type="ECO:0000259" key="7">
    <source>
        <dbReference type="Pfam" id="PF03721"/>
    </source>
</evidence>
<dbReference type="Pfam" id="PF00984">
    <property type="entry name" value="UDPG_MGDP_dh"/>
    <property type="match status" value="1"/>
</dbReference>
<proteinExistence type="inferred from homology"/>